<dbReference type="InterPro" id="IPR006671">
    <property type="entry name" value="Cyclin_N"/>
</dbReference>
<evidence type="ECO:0000259" key="4">
    <source>
        <dbReference type="SMART" id="SM01332"/>
    </source>
</evidence>
<dbReference type="Proteomes" id="UP001396334">
    <property type="component" value="Unassembled WGS sequence"/>
</dbReference>
<name>A0ABR2R4V0_9ROSI</name>
<sequence length="457" mass="50807">MELDLENPLSNFGHFFPAAPSLFLAESDHMPTQNYVNDLDISLRREAINSISQFSCKLGPFSWYLAINYLDRFLSSQGIPVLQQPKTWVLGLVSISCVSLAAKMTKSEFSLADFQGDGRLIFDAQTVERMEYLILGALKWRMRSITPFSFVSFFVSLSKLEEAPVCQAIEARAVELIFKAQFDTNHLEFKPSIIAASALLLACHELFPLQFPSFRKAISGCSYVNKENMMKCYNSMQDIAKEGYVSVFDTVLSSDMSINVLDRHVSNLENEISTASASATTITSITRRDIKRRKINDYGTIIKWSTSHRVLGDGSVPLTDVVNVRPSDHGVLIPVLTKLERVTNPIRKEDEQVVKRSRGEGDEIMGVSEGGTTGLNQGATMVDGVVGMLCDERTTTEKGGDRHVKPSFKDMLTGRRSEGLNSYSILELTVEINDEDVQISSSDDAPEINFSARLHGL</sequence>
<dbReference type="SMART" id="SM01332">
    <property type="entry name" value="Cyclin_C"/>
    <property type="match status" value="1"/>
</dbReference>
<keyword evidence="3" id="KW-0131">Cell cycle</keyword>
<keyword evidence="2" id="KW-0195">Cyclin</keyword>
<keyword evidence="6" id="KW-1185">Reference proteome</keyword>
<proteinExistence type="predicted"/>
<dbReference type="Gene3D" id="1.10.472.10">
    <property type="entry name" value="Cyclin-like"/>
    <property type="match status" value="2"/>
</dbReference>
<keyword evidence="1" id="KW-0132">Cell division</keyword>
<dbReference type="InterPro" id="IPR004367">
    <property type="entry name" value="Cyclin_C-dom"/>
</dbReference>
<protein>
    <recommendedName>
        <fullName evidence="4">Cyclin C-terminal domain-containing protein</fullName>
    </recommendedName>
</protein>
<dbReference type="EMBL" id="JBBPBN010000026">
    <property type="protein sequence ID" value="KAK9007963.1"/>
    <property type="molecule type" value="Genomic_DNA"/>
</dbReference>
<reference evidence="5 6" key="1">
    <citation type="journal article" date="2024" name="G3 (Bethesda)">
        <title>Genome assembly of Hibiscus sabdariffa L. provides insights into metabolisms of medicinal natural products.</title>
        <authorList>
            <person name="Kim T."/>
        </authorList>
    </citation>
    <scope>NUCLEOTIDE SEQUENCE [LARGE SCALE GENOMIC DNA]</scope>
    <source>
        <strain evidence="5">TK-2024</strain>
        <tissue evidence="5">Old leaves</tissue>
    </source>
</reference>
<accession>A0ABR2R4V0</accession>
<comment type="caution">
    <text evidence="5">The sequence shown here is derived from an EMBL/GenBank/DDBJ whole genome shotgun (WGS) entry which is preliminary data.</text>
</comment>
<dbReference type="PANTHER" id="PTHR10177">
    <property type="entry name" value="CYCLINS"/>
    <property type="match status" value="1"/>
</dbReference>
<dbReference type="Pfam" id="PF02984">
    <property type="entry name" value="Cyclin_C"/>
    <property type="match status" value="1"/>
</dbReference>
<evidence type="ECO:0000256" key="2">
    <source>
        <dbReference type="ARBA" id="ARBA00023127"/>
    </source>
</evidence>
<evidence type="ECO:0000313" key="6">
    <source>
        <dbReference type="Proteomes" id="UP001396334"/>
    </source>
</evidence>
<gene>
    <name evidence="5" type="ORF">V6N11_074872</name>
</gene>
<evidence type="ECO:0000256" key="1">
    <source>
        <dbReference type="ARBA" id="ARBA00022618"/>
    </source>
</evidence>
<organism evidence="5 6">
    <name type="scientific">Hibiscus sabdariffa</name>
    <name type="common">roselle</name>
    <dbReference type="NCBI Taxonomy" id="183260"/>
    <lineage>
        <taxon>Eukaryota</taxon>
        <taxon>Viridiplantae</taxon>
        <taxon>Streptophyta</taxon>
        <taxon>Embryophyta</taxon>
        <taxon>Tracheophyta</taxon>
        <taxon>Spermatophyta</taxon>
        <taxon>Magnoliopsida</taxon>
        <taxon>eudicotyledons</taxon>
        <taxon>Gunneridae</taxon>
        <taxon>Pentapetalae</taxon>
        <taxon>rosids</taxon>
        <taxon>malvids</taxon>
        <taxon>Malvales</taxon>
        <taxon>Malvaceae</taxon>
        <taxon>Malvoideae</taxon>
        <taxon>Hibiscus</taxon>
    </lineage>
</organism>
<evidence type="ECO:0000313" key="5">
    <source>
        <dbReference type="EMBL" id="KAK9007963.1"/>
    </source>
</evidence>
<dbReference type="InterPro" id="IPR036915">
    <property type="entry name" value="Cyclin-like_sf"/>
</dbReference>
<feature type="domain" description="Cyclin C-terminal" evidence="4">
    <location>
        <begin position="145"/>
        <end position="264"/>
    </location>
</feature>
<dbReference type="SUPFAM" id="SSF47954">
    <property type="entry name" value="Cyclin-like"/>
    <property type="match status" value="2"/>
</dbReference>
<dbReference type="Pfam" id="PF00134">
    <property type="entry name" value="Cyclin_N"/>
    <property type="match status" value="1"/>
</dbReference>
<dbReference type="InterPro" id="IPR039361">
    <property type="entry name" value="Cyclin"/>
</dbReference>
<evidence type="ECO:0000256" key="3">
    <source>
        <dbReference type="ARBA" id="ARBA00023306"/>
    </source>
</evidence>
<dbReference type="CDD" id="cd20544">
    <property type="entry name" value="CYCLIN_AtCycD-like_rpt2"/>
    <property type="match status" value="1"/>
</dbReference>